<proteinExistence type="predicted"/>
<keyword evidence="2" id="KW-1185">Reference proteome</keyword>
<comment type="caution">
    <text evidence="1">The sequence shown here is derived from an EMBL/GenBank/DDBJ whole genome shotgun (WGS) entry which is preliminary data.</text>
</comment>
<protein>
    <submittedName>
        <fullName evidence="1">Uncharacterized protein</fullName>
    </submittedName>
</protein>
<accession>A0ACC0XCN5</accession>
<dbReference type="EMBL" id="CM047748">
    <property type="protein sequence ID" value="KAJ0014239.1"/>
    <property type="molecule type" value="Genomic_DNA"/>
</dbReference>
<name>A0ACC0XCN5_9ROSI</name>
<dbReference type="Proteomes" id="UP001163603">
    <property type="component" value="Chromosome 13"/>
</dbReference>
<sequence length="129" mass="14737">MGKSSWSLLSSLRMAVKKLKMLLDLNLSRWRIASMIGASSSHRLFSLNDWPGLRACTEEDMESSWDESSSVSRSRSLHRTISYTSDQDDIDKRAEMFIANFHKQLQMERQISLKLRYCRGNSSGSSVSP</sequence>
<reference evidence="2" key="1">
    <citation type="journal article" date="2023" name="G3 (Bethesda)">
        <title>Genome assembly and association tests identify interacting loci associated with vigor, precocity, and sex in interspecific pistachio rootstocks.</title>
        <authorList>
            <person name="Palmer W."/>
            <person name="Jacygrad E."/>
            <person name="Sagayaradj S."/>
            <person name="Cavanaugh K."/>
            <person name="Han R."/>
            <person name="Bertier L."/>
            <person name="Beede B."/>
            <person name="Kafkas S."/>
            <person name="Golino D."/>
            <person name="Preece J."/>
            <person name="Michelmore R."/>
        </authorList>
    </citation>
    <scope>NUCLEOTIDE SEQUENCE [LARGE SCALE GENOMIC DNA]</scope>
</reference>
<organism evidence="1 2">
    <name type="scientific">Pistacia integerrima</name>
    <dbReference type="NCBI Taxonomy" id="434235"/>
    <lineage>
        <taxon>Eukaryota</taxon>
        <taxon>Viridiplantae</taxon>
        <taxon>Streptophyta</taxon>
        <taxon>Embryophyta</taxon>
        <taxon>Tracheophyta</taxon>
        <taxon>Spermatophyta</taxon>
        <taxon>Magnoliopsida</taxon>
        <taxon>eudicotyledons</taxon>
        <taxon>Gunneridae</taxon>
        <taxon>Pentapetalae</taxon>
        <taxon>rosids</taxon>
        <taxon>malvids</taxon>
        <taxon>Sapindales</taxon>
        <taxon>Anacardiaceae</taxon>
        <taxon>Pistacia</taxon>
    </lineage>
</organism>
<evidence type="ECO:0000313" key="2">
    <source>
        <dbReference type="Proteomes" id="UP001163603"/>
    </source>
</evidence>
<gene>
    <name evidence="1" type="ORF">Pint_19997</name>
</gene>
<evidence type="ECO:0000313" key="1">
    <source>
        <dbReference type="EMBL" id="KAJ0014239.1"/>
    </source>
</evidence>